<keyword evidence="2" id="KW-0472">Membrane</keyword>
<feature type="region of interest" description="Disordered" evidence="1">
    <location>
        <begin position="39"/>
        <end position="82"/>
    </location>
</feature>
<name>A0A1E7NGG8_KITAU</name>
<gene>
    <name evidence="3" type="ORF">HS99_0001100</name>
</gene>
<keyword evidence="4" id="KW-1185">Reference proteome</keyword>
<sequence length="82" mass="8465">MHSLPTTAAAGPSAAGVLVPALVIAVLLIGAFAWGSHRLLRRRPPRPAEGAAAERADSWRTPDGEGPRANEEPPTGPGRPGR</sequence>
<comment type="caution">
    <text evidence="3">The sequence shown here is derived from an EMBL/GenBank/DDBJ whole genome shotgun (WGS) entry which is preliminary data.</text>
</comment>
<evidence type="ECO:0000256" key="1">
    <source>
        <dbReference type="SAM" id="MobiDB-lite"/>
    </source>
</evidence>
<organism evidence="3 4">
    <name type="scientific">Kitasatospora aureofaciens</name>
    <name type="common">Streptomyces aureofaciens</name>
    <dbReference type="NCBI Taxonomy" id="1894"/>
    <lineage>
        <taxon>Bacteria</taxon>
        <taxon>Bacillati</taxon>
        <taxon>Actinomycetota</taxon>
        <taxon>Actinomycetes</taxon>
        <taxon>Kitasatosporales</taxon>
        <taxon>Streptomycetaceae</taxon>
        <taxon>Kitasatospora</taxon>
    </lineage>
</organism>
<accession>A0A1E7NGG8</accession>
<keyword evidence="2" id="KW-1133">Transmembrane helix</keyword>
<keyword evidence="2" id="KW-0812">Transmembrane</keyword>
<feature type="compositionally biased region" description="Basic and acidic residues" evidence="1">
    <location>
        <begin position="52"/>
        <end position="71"/>
    </location>
</feature>
<dbReference type="AlphaFoldDB" id="A0A1E7NGG8"/>
<evidence type="ECO:0000256" key="2">
    <source>
        <dbReference type="SAM" id="Phobius"/>
    </source>
</evidence>
<dbReference type="InterPro" id="IPR045513">
    <property type="entry name" value="DUF6479"/>
</dbReference>
<dbReference type="Proteomes" id="UP000037395">
    <property type="component" value="Unassembled WGS sequence"/>
</dbReference>
<protein>
    <submittedName>
        <fullName evidence="3">Uncharacterized protein</fullName>
    </submittedName>
</protein>
<evidence type="ECO:0000313" key="4">
    <source>
        <dbReference type="Proteomes" id="UP000037395"/>
    </source>
</evidence>
<feature type="transmembrane region" description="Helical" evidence="2">
    <location>
        <begin position="12"/>
        <end position="34"/>
    </location>
</feature>
<dbReference type="Pfam" id="PF20087">
    <property type="entry name" value="DUF6479"/>
    <property type="match status" value="1"/>
</dbReference>
<evidence type="ECO:0000313" key="3">
    <source>
        <dbReference type="EMBL" id="OEV39809.1"/>
    </source>
</evidence>
<proteinExistence type="predicted"/>
<reference evidence="3" key="1">
    <citation type="submission" date="2016-08" db="EMBL/GenBank/DDBJ databases">
        <title>Sequencing, Assembly and Comparative Genomics of S. aureofaciens ATCC 10762.</title>
        <authorList>
            <person name="Gradnigo J.S."/>
            <person name="Johnson N."/>
            <person name="Somerville G.A."/>
        </authorList>
    </citation>
    <scope>NUCLEOTIDE SEQUENCE [LARGE SCALE GENOMIC DNA]</scope>
    <source>
        <strain evidence="3">ATCC 10762</strain>
    </source>
</reference>
<dbReference type="EMBL" id="JPRF03000001">
    <property type="protein sequence ID" value="OEV39809.1"/>
    <property type="molecule type" value="Genomic_DNA"/>
</dbReference>